<dbReference type="Gene3D" id="2.130.10.10">
    <property type="entry name" value="YVTN repeat-like/Quinoprotein amine dehydrogenase"/>
    <property type="match status" value="1"/>
</dbReference>
<dbReference type="SUPFAM" id="SSF56112">
    <property type="entry name" value="Protein kinase-like (PK-like)"/>
    <property type="match status" value="1"/>
</dbReference>
<feature type="transmembrane region" description="Helical" evidence="7">
    <location>
        <begin position="844"/>
        <end position="865"/>
    </location>
</feature>
<sequence length="1317" mass="147903">MFGVGFSPASDVTPRLDWYVHSETPLGGWKMRMVFDSRGRGWAGGVSTTPTKDLLYRYQDGTWQLEPSFPLECKRTFVMDVDPADRLWVCPMAPYEDGWDPREHLELLRFDGQEWTRRTLPDTQIWPQAMDMVSPTEGWLAGNGRRLLYFGDDDWYLAVAEPNERFQTYSEKTKRSFNFLDIHMVDGDTGWACGTISMLAEYRDGVWRMIEPPADLPDNWFRALDVDENGTVWIAGDGMVASYSEGTWRWWRDLPVNLTLLDILAIGPEEVLAVGSSGTIIRYDGRQWQRVFSASANALSHFAEKTPGQPWILGNNHILAPTQINPPYLRSLDHPSGLPHFTQRESGSRVMDLNGDRRPDLLISQKREVQSYINLGGGQFVLDQTLMEESTSGFYTQVHAAKVDHFDRVELMASTTWPNRNPRLVVSDRLGVAPQWVASNVLGNTEKVEQRLLQGIFDLDQDGDLDLYCARMVGNIAYPYILWNQDNRFEEDVNVRFAYSATPYFWGDLDGDGDLDAISPGYRPSDLLVYRNEGDRVFSDMSAESGLDATWGAGYGRAELGDLDMDGDLDLIIFRSELEVWFNDGTGFFVNRTADFPTMIGELNYPSVNIVVAGDLNHNGYAEIFLMTDIGGKNERHILSRGSDGRWRDLDSMVTEEIPGVPFQFSDLDQDGDLDILVEGKGPIKVVDNVRDDRQFLKFDLVGTPGNYEGIGTRVWLYREEPNGESRLVGFQQVGVSGQNQAQYGLGDQVHFGLAQDGTYRVRAMFPTGEIAELAGLAPGQTLELSAHRPLIRPVYATFHQMGLNLTRVDPWGTAAKWIALFLLLLGLYRYLLPRRTGPISRTFACTTIAAMALYLVVDLATLHHSGVRQMGIWFGAGLFLTFCAVNECGFSHWISSHYLGPYRLQGLLGEGGMGVVYRARNVVRRRTVALKTFPPELTHKKELRRRFQREAAILKSLKHPNIVKVYETGEIDGRGFISMELLQGVTLRRLMAEQGPLPWRKAIVIFEAVAEALAYIHDKGILHRDLKADNIFLTHDALFQSPAWRFSSRDIAALANGVIHKKQVILMDFGLSNAEHMETITRGNGLMGTLAYIAPEQVIHRRCDHRSDIYGLGVLMFETLCGRLPYQGAHEISLIGNIRAGRILNLREIAPNLPLPLTNLVMKALAFSPEQRFGRAQEMVEALADMRLQGVSTKEDTLIQRLPAASPPGEPEDRGPSDVPVAPLATAVQALPVVPSMPLSQELAARTQTWRNLFTAAKYQADATRFSEARITMADCMDQIEAVAVDLSEADWTEYEKAFQVEEVLSFMESLSQSDG</sequence>
<dbReference type="PROSITE" id="PS50011">
    <property type="entry name" value="PROTEIN_KINASE_DOM"/>
    <property type="match status" value="1"/>
</dbReference>
<dbReference type="PANTHER" id="PTHR43289:SF34">
    <property type="entry name" value="SERINE_THREONINE-PROTEIN KINASE YBDM-RELATED"/>
    <property type="match status" value="1"/>
</dbReference>
<dbReference type="InterPro" id="IPR028994">
    <property type="entry name" value="Integrin_alpha_N"/>
</dbReference>
<dbReference type="EMBL" id="CP071793">
    <property type="protein sequence ID" value="QTD52226.1"/>
    <property type="molecule type" value="Genomic_DNA"/>
</dbReference>
<dbReference type="InterPro" id="IPR011009">
    <property type="entry name" value="Kinase-like_dom_sf"/>
</dbReference>
<dbReference type="InterPro" id="IPR015943">
    <property type="entry name" value="WD40/YVTN_repeat-like_dom_sf"/>
</dbReference>
<dbReference type="PANTHER" id="PTHR43289">
    <property type="entry name" value="MITOGEN-ACTIVATED PROTEIN KINASE KINASE KINASE 20-RELATED"/>
    <property type="match status" value="1"/>
</dbReference>
<dbReference type="SUPFAM" id="SSF63829">
    <property type="entry name" value="Calcium-dependent phosphotriesterase"/>
    <property type="match status" value="1"/>
</dbReference>
<evidence type="ECO:0000256" key="6">
    <source>
        <dbReference type="PROSITE-ProRule" id="PRU10141"/>
    </source>
</evidence>
<protein>
    <submittedName>
        <fullName evidence="9">Protein kinase</fullName>
    </submittedName>
</protein>
<evidence type="ECO:0000256" key="3">
    <source>
        <dbReference type="ARBA" id="ARBA00022741"/>
    </source>
</evidence>
<keyword evidence="2" id="KW-0732">Signal</keyword>
<dbReference type="Gene3D" id="3.30.200.20">
    <property type="entry name" value="Phosphorylase Kinase, domain 1"/>
    <property type="match status" value="1"/>
</dbReference>
<gene>
    <name evidence="9" type="ORF">J3U87_07110</name>
</gene>
<dbReference type="InterPro" id="IPR000719">
    <property type="entry name" value="Prot_kinase_dom"/>
</dbReference>
<name>A0A8A4TQG4_SULCO</name>
<dbReference type="SUPFAM" id="SSF69318">
    <property type="entry name" value="Integrin alpha N-terminal domain"/>
    <property type="match status" value="2"/>
</dbReference>
<dbReference type="SMART" id="SM00220">
    <property type="entry name" value="S_TKc"/>
    <property type="match status" value="1"/>
</dbReference>
<keyword evidence="7" id="KW-0472">Membrane</keyword>
<dbReference type="Gene3D" id="2.130.10.130">
    <property type="entry name" value="Integrin alpha, N-terminal"/>
    <property type="match status" value="1"/>
</dbReference>
<evidence type="ECO:0000259" key="8">
    <source>
        <dbReference type="PROSITE" id="PS50011"/>
    </source>
</evidence>
<feature type="transmembrane region" description="Helical" evidence="7">
    <location>
        <begin position="815"/>
        <end position="832"/>
    </location>
</feature>
<keyword evidence="1" id="KW-0808">Transferase</keyword>
<dbReference type="Proteomes" id="UP000663929">
    <property type="component" value="Chromosome"/>
</dbReference>
<keyword evidence="7" id="KW-1133">Transmembrane helix</keyword>
<evidence type="ECO:0000256" key="5">
    <source>
        <dbReference type="ARBA" id="ARBA00022840"/>
    </source>
</evidence>
<dbReference type="GO" id="GO:0004674">
    <property type="term" value="F:protein serine/threonine kinase activity"/>
    <property type="evidence" value="ECO:0007669"/>
    <property type="project" value="TreeGrafter"/>
</dbReference>
<evidence type="ECO:0000313" key="9">
    <source>
        <dbReference type="EMBL" id="QTD52226.1"/>
    </source>
</evidence>
<dbReference type="CDD" id="cd14014">
    <property type="entry name" value="STKc_PknB_like"/>
    <property type="match status" value="1"/>
</dbReference>
<evidence type="ECO:0000256" key="2">
    <source>
        <dbReference type="ARBA" id="ARBA00022729"/>
    </source>
</evidence>
<dbReference type="PROSITE" id="PS00107">
    <property type="entry name" value="PROTEIN_KINASE_ATP"/>
    <property type="match status" value="1"/>
</dbReference>
<dbReference type="GO" id="GO:0005524">
    <property type="term" value="F:ATP binding"/>
    <property type="evidence" value="ECO:0007669"/>
    <property type="project" value="UniProtKB-UniRule"/>
</dbReference>
<evidence type="ECO:0000256" key="1">
    <source>
        <dbReference type="ARBA" id="ARBA00022679"/>
    </source>
</evidence>
<dbReference type="Gene3D" id="1.10.510.10">
    <property type="entry name" value="Transferase(Phosphotransferase) domain 1"/>
    <property type="match status" value="1"/>
</dbReference>
<dbReference type="RefSeq" id="WP_237382335.1">
    <property type="nucleotide sequence ID" value="NZ_CP071793.1"/>
</dbReference>
<evidence type="ECO:0000256" key="7">
    <source>
        <dbReference type="SAM" id="Phobius"/>
    </source>
</evidence>
<feature type="binding site" evidence="6">
    <location>
        <position position="932"/>
    </location>
    <ligand>
        <name>ATP</name>
        <dbReference type="ChEBI" id="CHEBI:30616"/>
    </ligand>
</feature>
<keyword evidence="4 9" id="KW-0418">Kinase</keyword>
<dbReference type="InterPro" id="IPR008271">
    <property type="entry name" value="Ser/Thr_kinase_AS"/>
</dbReference>
<dbReference type="InterPro" id="IPR013517">
    <property type="entry name" value="FG-GAP"/>
</dbReference>
<dbReference type="Pfam" id="PF00069">
    <property type="entry name" value="Pkinase"/>
    <property type="match status" value="1"/>
</dbReference>
<evidence type="ECO:0000313" key="10">
    <source>
        <dbReference type="Proteomes" id="UP000663929"/>
    </source>
</evidence>
<reference evidence="9" key="1">
    <citation type="submission" date="2021-03" db="EMBL/GenBank/DDBJ databases">
        <title>Acanthopleuribacteraceae sp. M133.</title>
        <authorList>
            <person name="Wang G."/>
        </authorList>
    </citation>
    <scope>NUCLEOTIDE SEQUENCE</scope>
    <source>
        <strain evidence="9">M133</strain>
    </source>
</reference>
<dbReference type="KEGG" id="scor:J3U87_07110"/>
<proteinExistence type="predicted"/>
<keyword evidence="10" id="KW-1185">Reference proteome</keyword>
<keyword evidence="7" id="KW-0812">Transmembrane</keyword>
<organism evidence="9 10">
    <name type="scientific">Sulfidibacter corallicola</name>
    <dbReference type="NCBI Taxonomy" id="2818388"/>
    <lineage>
        <taxon>Bacteria</taxon>
        <taxon>Pseudomonadati</taxon>
        <taxon>Acidobacteriota</taxon>
        <taxon>Holophagae</taxon>
        <taxon>Acanthopleuribacterales</taxon>
        <taxon>Acanthopleuribacteraceae</taxon>
        <taxon>Sulfidibacter</taxon>
    </lineage>
</organism>
<keyword evidence="5 6" id="KW-0067">ATP-binding</keyword>
<dbReference type="PROSITE" id="PS00108">
    <property type="entry name" value="PROTEIN_KINASE_ST"/>
    <property type="match status" value="1"/>
</dbReference>
<dbReference type="Pfam" id="PF13517">
    <property type="entry name" value="FG-GAP_3"/>
    <property type="match status" value="1"/>
</dbReference>
<evidence type="ECO:0000256" key="4">
    <source>
        <dbReference type="ARBA" id="ARBA00022777"/>
    </source>
</evidence>
<keyword evidence="3 6" id="KW-0547">Nucleotide-binding</keyword>
<accession>A0A8A4TQG4</accession>
<feature type="domain" description="Protein kinase" evidence="8">
    <location>
        <begin position="903"/>
        <end position="1185"/>
    </location>
</feature>
<dbReference type="InterPro" id="IPR017441">
    <property type="entry name" value="Protein_kinase_ATP_BS"/>
</dbReference>